<dbReference type="EC" id="3.2.1.14" evidence="4"/>
<reference evidence="15 16" key="1">
    <citation type="submission" date="2020-02" db="EMBL/GenBank/DDBJ databases">
        <title>Comparative genomics of the hypocrealean fungal genus Beauvera.</title>
        <authorList>
            <person name="Showalter D.N."/>
            <person name="Bushley K.E."/>
            <person name="Rehner S.A."/>
        </authorList>
    </citation>
    <scope>NUCLEOTIDE SEQUENCE [LARGE SCALE GENOMIC DNA]</scope>
    <source>
        <strain evidence="15 16">ARSEF4384</strain>
    </source>
</reference>
<keyword evidence="5" id="KW-0964">Secreted</keyword>
<dbReference type="PANTHER" id="PTHR47700">
    <property type="entry name" value="V CHITINASE, PUTATIVE (AFU_ORTHOLOGUE AFUA_6G13720)-RELATED"/>
    <property type="match status" value="1"/>
</dbReference>
<evidence type="ECO:0000256" key="12">
    <source>
        <dbReference type="ARBA" id="ARBA00023326"/>
    </source>
</evidence>
<evidence type="ECO:0000256" key="13">
    <source>
        <dbReference type="RuleBase" id="RU000489"/>
    </source>
</evidence>
<proteinExistence type="inferred from homology"/>
<dbReference type="CDD" id="cd00035">
    <property type="entry name" value="ChtBD1"/>
    <property type="match status" value="1"/>
</dbReference>
<dbReference type="InterPro" id="IPR029070">
    <property type="entry name" value="Chitinase_insertion_sf"/>
</dbReference>
<dbReference type="InterPro" id="IPR053214">
    <property type="entry name" value="LysM12-like"/>
</dbReference>
<dbReference type="AlphaFoldDB" id="A0AAW0RY00"/>
<dbReference type="GO" id="GO:0008061">
    <property type="term" value="F:chitin binding"/>
    <property type="evidence" value="ECO:0007669"/>
    <property type="project" value="UniProtKB-KW"/>
</dbReference>
<dbReference type="EMBL" id="JAAHCF010000182">
    <property type="protein sequence ID" value="KAK8146893.1"/>
    <property type="molecule type" value="Genomic_DNA"/>
</dbReference>
<keyword evidence="7 13" id="KW-0378">Hydrolase</keyword>
<evidence type="ECO:0000256" key="4">
    <source>
        <dbReference type="ARBA" id="ARBA00012729"/>
    </source>
</evidence>
<comment type="similarity">
    <text evidence="3">Belongs to the glycosyl hydrolase 18 family. Chitinase class V subfamily.</text>
</comment>
<dbReference type="Gene3D" id="3.20.20.80">
    <property type="entry name" value="Glycosidases"/>
    <property type="match status" value="1"/>
</dbReference>
<comment type="caution">
    <text evidence="15">The sequence shown here is derived from an EMBL/GenBank/DDBJ whole genome shotgun (WGS) entry which is preliminary data.</text>
</comment>
<evidence type="ECO:0000256" key="1">
    <source>
        <dbReference type="ARBA" id="ARBA00000822"/>
    </source>
</evidence>
<keyword evidence="9" id="KW-0843">Virulence</keyword>
<keyword evidence="8" id="KW-0146">Chitin degradation</keyword>
<gene>
    <name evidence="15" type="ORF">G3M48_002468</name>
</gene>
<dbReference type="PANTHER" id="PTHR47700:SF2">
    <property type="entry name" value="CHITINASE"/>
    <property type="match status" value="1"/>
</dbReference>
<comment type="subcellular location">
    <subcellularLocation>
        <location evidence="2">Secreted</location>
    </subcellularLocation>
</comment>
<dbReference type="SMART" id="SM00636">
    <property type="entry name" value="Glyco_18"/>
    <property type="match status" value="1"/>
</dbReference>
<comment type="catalytic activity">
    <reaction evidence="1">
        <text>Random endo-hydrolysis of N-acetyl-beta-D-glucosaminide (1-&gt;4)-beta-linkages in chitin and chitodextrins.</text>
        <dbReference type="EC" id="3.2.1.14"/>
    </reaction>
</comment>
<organism evidence="15 16">
    <name type="scientific">Beauveria asiatica</name>
    <dbReference type="NCBI Taxonomy" id="1069075"/>
    <lineage>
        <taxon>Eukaryota</taxon>
        <taxon>Fungi</taxon>
        <taxon>Dikarya</taxon>
        <taxon>Ascomycota</taxon>
        <taxon>Pezizomycotina</taxon>
        <taxon>Sordariomycetes</taxon>
        <taxon>Hypocreomycetidae</taxon>
        <taxon>Hypocreales</taxon>
        <taxon>Cordycipitaceae</taxon>
        <taxon>Beauveria</taxon>
    </lineage>
</organism>
<dbReference type="InterPro" id="IPR001579">
    <property type="entry name" value="Glyco_hydro_18_chit_AS"/>
</dbReference>
<evidence type="ECO:0000256" key="9">
    <source>
        <dbReference type="ARBA" id="ARBA00023026"/>
    </source>
</evidence>
<evidence type="ECO:0000256" key="7">
    <source>
        <dbReference type="ARBA" id="ARBA00022801"/>
    </source>
</evidence>
<keyword evidence="10" id="KW-0119">Carbohydrate metabolism</keyword>
<evidence type="ECO:0000256" key="8">
    <source>
        <dbReference type="ARBA" id="ARBA00023024"/>
    </source>
</evidence>
<evidence type="ECO:0000259" key="14">
    <source>
        <dbReference type="PROSITE" id="PS51910"/>
    </source>
</evidence>
<evidence type="ECO:0000256" key="11">
    <source>
        <dbReference type="ARBA" id="ARBA00023295"/>
    </source>
</evidence>
<dbReference type="InterPro" id="IPR036861">
    <property type="entry name" value="Endochitinase-like_sf"/>
</dbReference>
<dbReference type="Proteomes" id="UP001397290">
    <property type="component" value="Unassembled WGS sequence"/>
</dbReference>
<accession>A0AAW0RY00</accession>
<evidence type="ECO:0000313" key="16">
    <source>
        <dbReference type="Proteomes" id="UP001397290"/>
    </source>
</evidence>
<keyword evidence="6" id="KW-0147">Chitin-binding</keyword>
<evidence type="ECO:0000256" key="5">
    <source>
        <dbReference type="ARBA" id="ARBA00022525"/>
    </source>
</evidence>
<protein>
    <recommendedName>
        <fullName evidence="4">chitinase</fullName>
        <ecNumber evidence="4">3.2.1.14</ecNumber>
    </recommendedName>
</protein>
<dbReference type="InterPro" id="IPR001223">
    <property type="entry name" value="Glyco_hydro18_cat"/>
</dbReference>
<evidence type="ECO:0000256" key="3">
    <source>
        <dbReference type="ARBA" id="ARBA00008682"/>
    </source>
</evidence>
<keyword evidence="11 13" id="KW-0326">Glycosidase</keyword>
<dbReference type="InterPro" id="IPR011583">
    <property type="entry name" value="Chitinase_II/V-like_cat"/>
</dbReference>
<dbReference type="GO" id="GO:0008843">
    <property type="term" value="F:endochitinase activity"/>
    <property type="evidence" value="ECO:0007669"/>
    <property type="project" value="UniProtKB-EC"/>
</dbReference>
<keyword evidence="12" id="KW-0624">Polysaccharide degradation</keyword>
<dbReference type="GO" id="GO:0000272">
    <property type="term" value="P:polysaccharide catabolic process"/>
    <property type="evidence" value="ECO:0007669"/>
    <property type="project" value="UniProtKB-KW"/>
</dbReference>
<dbReference type="Gene3D" id="3.10.50.10">
    <property type="match status" value="1"/>
</dbReference>
<evidence type="ECO:0000256" key="2">
    <source>
        <dbReference type="ARBA" id="ARBA00004613"/>
    </source>
</evidence>
<dbReference type="CDD" id="cd02878">
    <property type="entry name" value="GH18_zymocin_alpha"/>
    <property type="match status" value="1"/>
</dbReference>
<dbReference type="SUPFAM" id="SSF57016">
    <property type="entry name" value="Plant lectins/antimicrobial peptides"/>
    <property type="match status" value="1"/>
</dbReference>
<dbReference type="GO" id="GO:0006032">
    <property type="term" value="P:chitin catabolic process"/>
    <property type="evidence" value="ECO:0007669"/>
    <property type="project" value="UniProtKB-KW"/>
</dbReference>
<dbReference type="InterPro" id="IPR017853">
    <property type="entry name" value="GH"/>
</dbReference>
<sequence>MPEPVYNAVCGPTVPGSKRPSKGSDLSKLNPCPLKACCNVWGQCGLSDDFCVESKSESGAPGTSGVKNGCVSNCGRDIIKGAAPATKINIAYFEAWNKQRSCLTMDVTDIDINKYSHIHFAFAEVTRDFSVDISKVQEQFDKFKRMSGIKRIISFGGWDFSALPETYNILREAVQPENRDRFKNNIVSFVNEHGLDGVDLDWEYPGAPDIPDIPSDDPHNGINYYKLLTMVKSELGSSKSVSFAAPSSYWYLKAYPIQLMAKSLDYLVYMTYDLHGQWDYGNKWTSPGCPTGNCLRSHVNVTETIDALSMITKAGAPSGKVVVGVASYGRSFKMAAAGCEGPQCLFTGSARQSNAAKGRCTDTAGYISNAEISEIISSGRATRQWKEVGSNMLVYDDTEWVSYMDDNMKTLRSKFYDMYNFAGTTDWAVDLQRFVDGSDGDDDSYDGYDDEDVDINGFPDCVRSFDSLDSLESHLDSLDPRCLEQYLINVEVAIMQDAMVKYDDLIKNGAGFGTFDSKCPQIEFEVPMISGDPHLVVIPNSTFELTDADGFWKDIGEQYGIEESWIKWGRRHMRSNNGCQYGNIPILECIKTHDDWWEKYPNVDDDEITVYNPKKIISDSYEQTRDMLERFVIMRDLIDYDLVPWSDAVDSVSVPALSVRTAVDNMEAIVKRAKEIEKSDKIEFILNMVMGVLFMVPFVGQAAEVAGMIAVRTILRLIDEAGQAGMAIFDIVQHPDSAFMTIFTTLVGSDLARSTFKDAAAARREMSRGELNTLGPIKKDLERISGVRGGICKI</sequence>
<dbReference type="SUPFAM" id="SSF51445">
    <property type="entry name" value="(Trans)glycosidases"/>
    <property type="match status" value="1"/>
</dbReference>
<dbReference type="GO" id="GO:0005576">
    <property type="term" value="C:extracellular region"/>
    <property type="evidence" value="ECO:0007669"/>
    <property type="project" value="UniProtKB-SubCell"/>
</dbReference>
<evidence type="ECO:0000256" key="10">
    <source>
        <dbReference type="ARBA" id="ARBA00023277"/>
    </source>
</evidence>
<dbReference type="PROSITE" id="PS51910">
    <property type="entry name" value="GH18_2"/>
    <property type="match status" value="1"/>
</dbReference>
<dbReference type="Pfam" id="PF00704">
    <property type="entry name" value="Glyco_hydro_18"/>
    <property type="match status" value="1"/>
</dbReference>
<feature type="domain" description="GH18" evidence="14">
    <location>
        <begin position="87"/>
        <end position="448"/>
    </location>
</feature>
<dbReference type="SUPFAM" id="SSF54556">
    <property type="entry name" value="Chitinase insertion domain"/>
    <property type="match status" value="1"/>
</dbReference>
<evidence type="ECO:0000313" key="15">
    <source>
        <dbReference type="EMBL" id="KAK8146893.1"/>
    </source>
</evidence>
<keyword evidence="16" id="KW-1185">Reference proteome</keyword>
<dbReference type="PROSITE" id="PS01095">
    <property type="entry name" value="GH18_1"/>
    <property type="match status" value="1"/>
</dbReference>
<evidence type="ECO:0000256" key="6">
    <source>
        <dbReference type="ARBA" id="ARBA00022669"/>
    </source>
</evidence>
<name>A0AAW0RY00_9HYPO</name>